<organism evidence="1 2">
    <name type="scientific">Salarchaeum japonicum</name>
    <dbReference type="NCBI Taxonomy" id="555573"/>
    <lineage>
        <taxon>Archaea</taxon>
        <taxon>Methanobacteriati</taxon>
        <taxon>Methanobacteriota</taxon>
        <taxon>Stenosarchaea group</taxon>
        <taxon>Halobacteria</taxon>
        <taxon>Halobacteriales</taxon>
        <taxon>Halobacteriaceae</taxon>
    </lineage>
</organism>
<proteinExistence type="predicted"/>
<reference evidence="1 2" key="1">
    <citation type="journal article" date="2019" name="Int. J. Syst. Evol. Microbiol.">
        <title>The Global Catalogue of Microorganisms (GCM) 10K type strain sequencing project: providing services to taxonomists for standard genome sequencing and annotation.</title>
        <authorList>
            <consortium name="The Broad Institute Genomics Platform"/>
            <consortium name="The Broad Institute Genome Sequencing Center for Infectious Disease"/>
            <person name="Wu L."/>
            <person name="Ma J."/>
        </authorList>
    </citation>
    <scope>NUCLEOTIDE SEQUENCE [LARGE SCALE GENOMIC DNA]</scope>
    <source>
        <strain evidence="1 2">JCM 16327</strain>
    </source>
</reference>
<dbReference type="Proteomes" id="UP001500194">
    <property type="component" value="Unassembled WGS sequence"/>
</dbReference>
<gene>
    <name evidence="1" type="ORF">GCM10009019_17820</name>
</gene>
<protein>
    <recommendedName>
        <fullName evidence="3">Tautomerase</fullName>
    </recommendedName>
</protein>
<dbReference type="EMBL" id="BAAADU010000002">
    <property type="protein sequence ID" value="GAA0654623.1"/>
    <property type="molecule type" value="Genomic_DNA"/>
</dbReference>
<dbReference type="AlphaFoldDB" id="A0AAV3T248"/>
<keyword evidence="2" id="KW-1185">Reference proteome</keyword>
<dbReference type="RefSeq" id="WP_227260394.1">
    <property type="nucleotide sequence ID" value="NZ_BAAADU010000002.1"/>
</dbReference>
<evidence type="ECO:0008006" key="3">
    <source>
        <dbReference type="Google" id="ProtNLM"/>
    </source>
</evidence>
<dbReference type="GeneID" id="68573541"/>
<dbReference type="SUPFAM" id="SSF55331">
    <property type="entry name" value="Tautomerase/MIF"/>
    <property type="match status" value="1"/>
</dbReference>
<dbReference type="InterPro" id="IPR014347">
    <property type="entry name" value="Tautomerase/MIF_sf"/>
</dbReference>
<sequence length="125" mass="13658">MPLLAVDADFEIPDADADALTERLTELYSDHMATGTGHVAVAVRDDQHLSLGRATDGPLLFLQADVREGRSFDRRRAFALAAMDEARDRFGVPEPNLKVAFTEHAGDDLMGYDRVGGAWSPEEDA</sequence>
<comment type="caution">
    <text evidence="1">The sequence shown here is derived from an EMBL/GenBank/DDBJ whole genome shotgun (WGS) entry which is preliminary data.</text>
</comment>
<evidence type="ECO:0000313" key="1">
    <source>
        <dbReference type="EMBL" id="GAA0654623.1"/>
    </source>
</evidence>
<dbReference type="Gene3D" id="3.30.429.10">
    <property type="entry name" value="Macrophage Migration Inhibitory Factor"/>
    <property type="match status" value="1"/>
</dbReference>
<evidence type="ECO:0000313" key="2">
    <source>
        <dbReference type="Proteomes" id="UP001500194"/>
    </source>
</evidence>
<name>A0AAV3T248_9EURY</name>
<accession>A0AAV3T248</accession>